<feature type="domain" description="F-box" evidence="2">
    <location>
        <begin position="77"/>
        <end position="126"/>
    </location>
</feature>
<sequence length="720" mass="83236">MTPCTTANPRRSSRLKKTSSTADASRGSESGTLEDNAHSDDHPRPRKRPRVKASTSEDIVALASGHKAGARRKRKSLSMLPNMPLDILYEVFIHLYPYDLLQLARTTKTLRKLLMTRSALTIWKRASENLADFPDCPDGLTEPAYVNLMFSPHCHFCIKARVLKVMWACRVRCCKSCFKDAFVDFDGLSSIEHPRYDALRPAAMLPSEVVNDKVYFLKRDVHRLFEYLATFNGDAEAFKAVEDERIQAVEDQEQIAEALEDWRVADNRRRRTERTELTKRREDQILERLRQCGFKDDLRYMTSDLFLRFMNHPLVKQPKELTDRIWNNIKAPMMAWVNEEARGELRMHQHCEHYTDRLCVFRSALKGFYALHHYPEVVPSVADFSWHTPAFREILDKGRDEFFGDLEHYSEEFNDVIENVMERWRADMARQLYDMVPPEARPPLHTRHTRKLEGKGKATDLEANEDASDAGEDDAIPTDEQITLALNAPVTWFRCTVNGCLLDYPRVLAHECAKTGLPVNLQPETERDDLQNAYHIVLKEFPWNFTGDKIVYDMDAHRAAEKVVRATLSNINVVPHLTNKSWFDNLDERYVCGQCSNYVCLCVMPWRVAVKHISDETHRGKDVRVTMLNVADRLEVLDQEAESSDFLEDHYKMWGCIREDCRTPAMTLIDLTEHIIVRHDVELPVHGVDYALHPDAITTPDVPAYDMIYPGELFTTPIQH</sequence>
<dbReference type="AlphaFoldDB" id="A0A371DVA0"/>
<dbReference type="PROSITE" id="PS50181">
    <property type="entry name" value="FBOX"/>
    <property type="match status" value="1"/>
</dbReference>
<keyword evidence="4" id="KW-1185">Reference proteome</keyword>
<gene>
    <name evidence="3" type="ORF">OH76DRAFT_1369151</name>
</gene>
<name>A0A371DVA0_9APHY</name>
<proteinExistence type="predicted"/>
<evidence type="ECO:0000256" key="1">
    <source>
        <dbReference type="SAM" id="MobiDB-lite"/>
    </source>
</evidence>
<reference evidence="3 4" key="1">
    <citation type="journal article" date="2018" name="Biotechnol. Biofuels">
        <title>Integrative visual omics of the white-rot fungus Polyporus brumalis exposes the biotechnological potential of its oxidative enzymes for delignifying raw plant biomass.</title>
        <authorList>
            <person name="Miyauchi S."/>
            <person name="Rancon A."/>
            <person name="Drula E."/>
            <person name="Hage H."/>
            <person name="Chaduli D."/>
            <person name="Favel A."/>
            <person name="Grisel S."/>
            <person name="Henrissat B."/>
            <person name="Herpoel-Gimbert I."/>
            <person name="Ruiz-Duenas F.J."/>
            <person name="Chevret D."/>
            <person name="Hainaut M."/>
            <person name="Lin J."/>
            <person name="Wang M."/>
            <person name="Pangilinan J."/>
            <person name="Lipzen A."/>
            <person name="Lesage-Meessen L."/>
            <person name="Navarro D."/>
            <person name="Riley R."/>
            <person name="Grigoriev I.V."/>
            <person name="Zhou S."/>
            <person name="Raouche S."/>
            <person name="Rosso M.N."/>
        </authorList>
    </citation>
    <scope>NUCLEOTIDE SEQUENCE [LARGE SCALE GENOMIC DNA]</scope>
    <source>
        <strain evidence="3 4">BRFM 1820</strain>
    </source>
</reference>
<dbReference type="SUPFAM" id="SSF81383">
    <property type="entry name" value="F-box domain"/>
    <property type="match status" value="1"/>
</dbReference>
<evidence type="ECO:0000313" key="3">
    <source>
        <dbReference type="EMBL" id="RDX56467.1"/>
    </source>
</evidence>
<dbReference type="OrthoDB" id="2322499at2759"/>
<feature type="compositionally biased region" description="Basic and acidic residues" evidence="1">
    <location>
        <begin position="451"/>
        <end position="460"/>
    </location>
</feature>
<dbReference type="CDD" id="cd09917">
    <property type="entry name" value="F-box_SF"/>
    <property type="match status" value="1"/>
</dbReference>
<dbReference type="InterPro" id="IPR001810">
    <property type="entry name" value="F-box_dom"/>
</dbReference>
<dbReference type="STRING" id="139420.A0A371DVA0"/>
<accession>A0A371DVA0</accession>
<feature type="compositionally biased region" description="Acidic residues" evidence="1">
    <location>
        <begin position="462"/>
        <end position="474"/>
    </location>
</feature>
<dbReference type="InterPro" id="IPR036047">
    <property type="entry name" value="F-box-like_dom_sf"/>
</dbReference>
<feature type="region of interest" description="Disordered" evidence="1">
    <location>
        <begin position="1"/>
        <end position="58"/>
    </location>
</feature>
<protein>
    <recommendedName>
        <fullName evidence="2">F-box domain-containing protein</fullName>
    </recommendedName>
</protein>
<organism evidence="3 4">
    <name type="scientific">Lentinus brumalis</name>
    <dbReference type="NCBI Taxonomy" id="2498619"/>
    <lineage>
        <taxon>Eukaryota</taxon>
        <taxon>Fungi</taxon>
        <taxon>Dikarya</taxon>
        <taxon>Basidiomycota</taxon>
        <taxon>Agaricomycotina</taxon>
        <taxon>Agaricomycetes</taxon>
        <taxon>Polyporales</taxon>
        <taxon>Polyporaceae</taxon>
        <taxon>Lentinus</taxon>
    </lineage>
</organism>
<dbReference type="Proteomes" id="UP000256964">
    <property type="component" value="Unassembled WGS sequence"/>
</dbReference>
<dbReference type="EMBL" id="KZ857380">
    <property type="protein sequence ID" value="RDX56467.1"/>
    <property type="molecule type" value="Genomic_DNA"/>
</dbReference>
<feature type="region of interest" description="Disordered" evidence="1">
    <location>
        <begin position="438"/>
        <end position="474"/>
    </location>
</feature>
<evidence type="ECO:0000313" key="4">
    <source>
        <dbReference type="Proteomes" id="UP000256964"/>
    </source>
</evidence>
<evidence type="ECO:0000259" key="2">
    <source>
        <dbReference type="PROSITE" id="PS50181"/>
    </source>
</evidence>